<dbReference type="PANTHER" id="PTHR30136">
    <property type="entry name" value="HELIX-TURN-HELIX TRANSCRIPTIONAL REGULATOR, ICLR FAMILY"/>
    <property type="match status" value="1"/>
</dbReference>
<gene>
    <name evidence="6" type="ORF">AADG42_06140</name>
</gene>
<dbReference type="EMBL" id="CP154795">
    <property type="protein sequence ID" value="XAN06900.1"/>
    <property type="molecule type" value="Genomic_DNA"/>
</dbReference>
<protein>
    <submittedName>
        <fullName evidence="6">IclR family transcriptional regulator</fullName>
    </submittedName>
</protein>
<dbReference type="InterPro" id="IPR029016">
    <property type="entry name" value="GAF-like_dom_sf"/>
</dbReference>
<keyword evidence="7" id="KW-1185">Reference proteome</keyword>
<dbReference type="InterPro" id="IPR036388">
    <property type="entry name" value="WH-like_DNA-bd_sf"/>
</dbReference>
<reference evidence="6 7" key="1">
    <citation type="submission" date="2024-04" db="EMBL/GenBank/DDBJ databases">
        <title>Isolation of an actinomycete strain from pig manure.</title>
        <authorList>
            <person name="Gong T."/>
            <person name="Yu Z."/>
            <person name="An M."/>
            <person name="Wei C."/>
            <person name="Yang W."/>
            <person name="Liu L."/>
        </authorList>
    </citation>
    <scope>NUCLEOTIDE SEQUENCE [LARGE SCALE GENOMIC DNA]</scope>
    <source>
        <strain evidence="6 7">ZF39</strain>
    </source>
</reference>
<name>A0ABZ3FMJ0_9ACTN</name>
<dbReference type="SMART" id="SM00346">
    <property type="entry name" value="HTH_ICLR"/>
    <property type="match status" value="1"/>
</dbReference>
<dbReference type="InterPro" id="IPR050707">
    <property type="entry name" value="HTH_MetabolicPath_Reg"/>
</dbReference>
<dbReference type="RefSeq" id="WP_425308340.1">
    <property type="nucleotide sequence ID" value="NZ_CP154795.1"/>
</dbReference>
<evidence type="ECO:0000313" key="7">
    <source>
        <dbReference type="Proteomes" id="UP001442841"/>
    </source>
</evidence>
<dbReference type="PROSITE" id="PS51077">
    <property type="entry name" value="HTH_ICLR"/>
    <property type="match status" value="1"/>
</dbReference>
<dbReference type="SUPFAM" id="SSF55781">
    <property type="entry name" value="GAF domain-like"/>
    <property type="match status" value="1"/>
</dbReference>
<dbReference type="InterPro" id="IPR036390">
    <property type="entry name" value="WH_DNA-bd_sf"/>
</dbReference>
<evidence type="ECO:0000256" key="3">
    <source>
        <dbReference type="ARBA" id="ARBA00023163"/>
    </source>
</evidence>
<dbReference type="PROSITE" id="PS51078">
    <property type="entry name" value="ICLR_ED"/>
    <property type="match status" value="1"/>
</dbReference>
<dbReference type="SUPFAM" id="SSF46785">
    <property type="entry name" value="Winged helix' DNA-binding domain"/>
    <property type="match status" value="1"/>
</dbReference>
<evidence type="ECO:0000259" key="5">
    <source>
        <dbReference type="PROSITE" id="PS51078"/>
    </source>
</evidence>
<dbReference type="PANTHER" id="PTHR30136:SF24">
    <property type="entry name" value="HTH-TYPE TRANSCRIPTIONAL REPRESSOR ALLR"/>
    <property type="match status" value="1"/>
</dbReference>
<sequence length="265" mass="28062">MIDEGSASPGRPMRATATSRPGMLTRSFAILNAFRPGDVSVQPTELARRTGLSKATGHRIVREMVDLGILERTDAGVSIGLRMFEIGQLVPLHSPLRVAALPFLTDLSEATGGAMHLAVLEGADVVYLEIVNPIKGLSSRTGGRLPARSTAAGWAILAFSTDQVVREVLGPSFATPRDRSRPRPEDLAGVRAHRFACDPEGDSGAVKAVAVPVLDRSGAAIAALSLLHPTGTSQQHRFVPALQVAAKALGRTVHRHSVRPVDRSS</sequence>
<keyword evidence="1" id="KW-0805">Transcription regulation</keyword>
<dbReference type="Pfam" id="PF01614">
    <property type="entry name" value="IclR_C"/>
    <property type="match status" value="1"/>
</dbReference>
<dbReference type="InterPro" id="IPR005471">
    <property type="entry name" value="Tscrpt_reg_IclR_N"/>
</dbReference>
<evidence type="ECO:0000259" key="4">
    <source>
        <dbReference type="PROSITE" id="PS51077"/>
    </source>
</evidence>
<dbReference type="Proteomes" id="UP001442841">
    <property type="component" value="Chromosome"/>
</dbReference>
<feature type="domain" description="HTH iclR-type" evidence="4">
    <location>
        <begin position="21"/>
        <end position="81"/>
    </location>
</feature>
<keyword evidence="2" id="KW-0238">DNA-binding</keyword>
<keyword evidence="3" id="KW-0804">Transcription</keyword>
<accession>A0ABZ3FMJ0</accession>
<organism evidence="6 7">
    <name type="scientific">Ammonicoccus fulvus</name>
    <dbReference type="NCBI Taxonomy" id="3138240"/>
    <lineage>
        <taxon>Bacteria</taxon>
        <taxon>Bacillati</taxon>
        <taxon>Actinomycetota</taxon>
        <taxon>Actinomycetes</taxon>
        <taxon>Propionibacteriales</taxon>
        <taxon>Propionibacteriaceae</taxon>
        <taxon>Ammonicoccus</taxon>
    </lineage>
</organism>
<evidence type="ECO:0000256" key="1">
    <source>
        <dbReference type="ARBA" id="ARBA00023015"/>
    </source>
</evidence>
<dbReference type="InterPro" id="IPR014757">
    <property type="entry name" value="Tscrpt_reg_IclR_C"/>
</dbReference>
<proteinExistence type="predicted"/>
<evidence type="ECO:0000313" key="6">
    <source>
        <dbReference type="EMBL" id="XAN06900.1"/>
    </source>
</evidence>
<dbReference type="Gene3D" id="3.30.450.40">
    <property type="match status" value="1"/>
</dbReference>
<dbReference type="Pfam" id="PF09339">
    <property type="entry name" value="HTH_IclR"/>
    <property type="match status" value="1"/>
</dbReference>
<feature type="domain" description="IclR-ED" evidence="5">
    <location>
        <begin position="82"/>
        <end position="255"/>
    </location>
</feature>
<dbReference type="Gene3D" id="1.10.10.10">
    <property type="entry name" value="Winged helix-like DNA-binding domain superfamily/Winged helix DNA-binding domain"/>
    <property type="match status" value="1"/>
</dbReference>
<evidence type="ECO:0000256" key="2">
    <source>
        <dbReference type="ARBA" id="ARBA00023125"/>
    </source>
</evidence>